<accession>A0A660CD75</accession>
<proteinExistence type="inferred from homology"/>
<dbReference type="SMART" id="SM00867">
    <property type="entry name" value="YceI"/>
    <property type="match status" value="1"/>
</dbReference>
<dbReference type="RefSeq" id="WP_030533654.1">
    <property type="nucleotide sequence ID" value="NZ_JOIJ01000016.1"/>
</dbReference>
<reference evidence="3 4" key="1">
    <citation type="submission" date="2019-07" db="EMBL/GenBank/DDBJ databases">
        <title>R&amp;d 2014.</title>
        <authorList>
            <person name="Klenk H.-P."/>
        </authorList>
    </citation>
    <scope>NUCLEOTIDE SEQUENCE [LARGE SCALE GENOMIC DNA]</scope>
    <source>
        <strain evidence="3 4">DSM 43194</strain>
    </source>
</reference>
<protein>
    <submittedName>
        <fullName evidence="3">Polyisoprenoid-binding protein YceI</fullName>
    </submittedName>
</protein>
<dbReference type="InterPro" id="IPR007372">
    <property type="entry name" value="Lipid/polyisoprenoid-bd_YceI"/>
</dbReference>
<feature type="domain" description="Lipid/polyisoprenoid-binding YceI-like" evidence="2">
    <location>
        <begin position="97"/>
        <end position="265"/>
    </location>
</feature>
<dbReference type="InterPro" id="IPR036761">
    <property type="entry name" value="TTHA0802/YceI-like_sf"/>
</dbReference>
<comment type="caution">
    <text evidence="3">The sequence shown here is derived from an EMBL/GenBank/DDBJ whole genome shotgun (WGS) entry which is preliminary data.</text>
</comment>
<evidence type="ECO:0000313" key="3">
    <source>
        <dbReference type="EMBL" id="TWH21500.1"/>
    </source>
</evidence>
<keyword evidence="4" id="KW-1185">Reference proteome</keyword>
<gene>
    <name evidence="3" type="ORF">JD82_03364</name>
</gene>
<dbReference type="EMBL" id="VLJV01000001">
    <property type="protein sequence ID" value="TWH21500.1"/>
    <property type="molecule type" value="Genomic_DNA"/>
</dbReference>
<dbReference type="AlphaFoldDB" id="A0A660CD75"/>
<dbReference type="PANTHER" id="PTHR34406">
    <property type="entry name" value="PROTEIN YCEI"/>
    <property type="match status" value="1"/>
</dbReference>
<dbReference type="Gene3D" id="2.60.40.1120">
    <property type="entry name" value="Carboxypeptidase-like, regulatory domain"/>
    <property type="match status" value="1"/>
</dbReference>
<dbReference type="OrthoDB" id="9811006at2"/>
<evidence type="ECO:0000256" key="1">
    <source>
        <dbReference type="ARBA" id="ARBA00008812"/>
    </source>
</evidence>
<dbReference type="Gene3D" id="2.40.128.110">
    <property type="entry name" value="Lipid/polyisoprenoid-binding, YceI-like"/>
    <property type="match status" value="1"/>
</dbReference>
<sequence>MPGLSATVRTTDGWGIEHAVLTVTDLSGRQAAHATANAQGTVGTGDLAPGVYTAVVTAAGYLPVARTAQIGGVGGAELGEIVLEPEEGAIELPPTGPWVIDPMHSTVQFAARHLGISSIKGRFGEVQGRLDIARPVEQSTVHAQISAGTIDTGIKMRDDHLRSAEFLDVDNHPTIDFVSTGLVQRGSAEWTLDGELTLHGQRKPVSLEMTYGGYGPDPWGGTRAAFHAETQLRRDDFAINYNAMVRAGVAAVGTTVKVEIDLQVVQGDRLPEM</sequence>
<dbReference type="PANTHER" id="PTHR34406:SF1">
    <property type="entry name" value="PROTEIN YCEI"/>
    <property type="match status" value="1"/>
</dbReference>
<comment type="similarity">
    <text evidence="1">Belongs to the UPF0312 family.</text>
</comment>
<dbReference type="Pfam" id="PF04264">
    <property type="entry name" value="YceI"/>
    <property type="match status" value="1"/>
</dbReference>
<dbReference type="SUPFAM" id="SSF101874">
    <property type="entry name" value="YceI-like"/>
    <property type="match status" value="1"/>
</dbReference>
<evidence type="ECO:0000313" key="4">
    <source>
        <dbReference type="Proteomes" id="UP000317303"/>
    </source>
</evidence>
<name>A0A660CD75_9PSEU</name>
<dbReference type="Proteomes" id="UP000317303">
    <property type="component" value="Unassembled WGS sequence"/>
</dbReference>
<evidence type="ECO:0000259" key="2">
    <source>
        <dbReference type="SMART" id="SM00867"/>
    </source>
</evidence>
<organism evidence="3 4">
    <name type="scientific">Prauserella rugosa</name>
    <dbReference type="NCBI Taxonomy" id="43354"/>
    <lineage>
        <taxon>Bacteria</taxon>
        <taxon>Bacillati</taxon>
        <taxon>Actinomycetota</taxon>
        <taxon>Actinomycetes</taxon>
        <taxon>Pseudonocardiales</taxon>
        <taxon>Pseudonocardiaceae</taxon>
        <taxon>Prauserella</taxon>
    </lineage>
</organism>
<dbReference type="SUPFAM" id="SSF49478">
    <property type="entry name" value="Cna protein B-type domain"/>
    <property type="match status" value="1"/>
</dbReference>